<feature type="region of interest" description="Disordered" evidence="1">
    <location>
        <begin position="72"/>
        <end position="111"/>
    </location>
</feature>
<dbReference type="PANTHER" id="PTHR42746:SF2">
    <property type="entry name" value="DIADENOSINE 5',5'''-P1,P4-TETRAPHOSPHATE PHOSPHORYLASE 2-RELATED"/>
    <property type="match status" value="1"/>
</dbReference>
<protein>
    <submittedName>
        <fullName evidence="4">Uncharacterized protein</fullName>
    </submittedName>
</protein>
<dbReference type="eggNOG" id="ENOG502QRAQ">
    <property type="taxonomic scope" value="Eukaryota"/>
</dbReference>
<dbReference type="Pfam" id="PF09830">
    <property type="entry name" value="ATP_transf"/>
    <property type="match status" value="1"/>
</dbReference>
<dbReference type="SUPFAM" id="SSF54197">
    <property type="entry name" value="HIT-like"/>
    <property type="match status" value="1"/>
</dbReference>
<accession>A0A061H362</accession>
<sequence>MSSSADVPSDADLRSLPTRVKKQYEKALAAGDAFFYPSEKIAILHDDLPSGPDGTGKGSGVEWQVRIVPALLKKPKANGDQPQGEKDSTKDEKDQGAEGKEAKPQQNKQDVFAPPYVPNLLVQEFGEHVVLLNKFCVVPQHFLMVTRDFETQNLPPSPATLALAYRIVTAHRSSETELLGFYNCGQLSGASQPHRHLQFVQAPPLDLNNDEGDNADIEAILESDHKVPVEALLDRIERDGKELDHVHALPLPWQHFVALLQPEKEVRSDPAKLERYIGNKFMGLLDALFRARTFAASAASEGGAATAPSDDELKAMRGPPSFNILLTKRAMHVIPRSREDFEDLPRDSEGKVGNLSINSLGYAGFMLTRSKEEQDALSRLDGGVPKVLAKTGVAPVADVTVSDGLPTSS</sequence>
<evidence type="ECO:0000256" key="1">
    <source>
        <dbReference type="SAM" id="MobiDB-lite"/>
    </source>
</evidence>
<evidence type="ECO:0000313" key="4">
    <source>
        <dbReference type="EMBL" id="EPQ26918.1"/>
    </source>
</evidence>
<dbReference type="InterPro" id="IPR053364">
    <property type="entry name" value="Fork-head_TF_regulator"/>
</dbReference>
<dbReference type="GeneID" id="19319643"/>
<dbReference type="Gene3D" id="3.30.428.70">
    <property type="match status" value="1"/>
</dbReference>
<dbReference type="PANTHER" id="PTHR42746">
    <property type="entry name" value="DIADENOSINE 5',5'''-P1,P4-TETRAPHOSPHATE PHOSPHORYLASE"/>
    <property type="match status" value="1"/>
</dbReference>
<feature type="compositionally biased region" description="Basic and acidic residues" evidence="1">
    <location>
        <begin position="83"/>
        <end position="103"/>
    </location>
</feature>
<feature type="domain" description="ATP adenylyltransferase C-terminal" evidence="2">
    <location>
        <begin position="251"/>
        <end position="393"/>
    </location>
</feature>
<gene>
    <name evidence="4" type="ORF">PFL1_05553</name>
</gene>
<dbReference type="GO" id="GO:0004780">
    <property type="term" value="F:sulfate adenylyltransferase (ADP) activity"/>
    <property type="evidence" value="ECO:0007669"/>
    <property type="project" value="TreeGrafter"/>
</dbReference>
<dbReference type="AlphaFoldDB" id="A0A061H362"/>
<evidence type="ECO:0000259" key="2">
    <source>
        <dbReference type="Pfam" id="PF09830"/>
    </source>
</evidence>
<dbReference type="InterPro" id="IPR043171">
    <property type="entry name" value="Ap4A_phos1/2-like"/>
</dbReference>
<organism evidence="4 5">
    <name type="scientific">Pseudozyma flocculosa PF-1</name>
    <dbReference type="NCBI Taxonomy" id="1277687"/>
    <lineage>
        <taxon>Eukaryota</taxon>
        <taxon>Fungi</taxon>
        <taxon>Dikarya</taxon>
        <taxon>Basidiomycota</taxon>
        <taxon>Ustilaginomycotina</taxon>
        <taxon>Ustilaginomycetes</taxon>
        <taxon>Ustilaginales</taxon>
        <taxon>Ustilaginaceae</taxon>
        <taxon>Pseudozyma</taxon>
    </lineage>
</organism>
<evidence type="ECO:0000259" key="3">
    <source>
        <dbReference type="Pfam" id="PF19327"/>
    </source>
</evidence>
<dbReference type="GO" id="GO:0009165">
    <property type="term" value="P:nucleotide biosynthetic process"/>
    <property type="evidence" value="ECO:0007669"/>
    <property type="project" value="TreeGrafter"/>
</dbReference>
<dbReference type="GO" id="GO:0008796">
    <property type="term" value="F:bis(5'-nucleosyl)-tetraphosphatase activity"/>
    <property type="evidence" value="ECO:0007669"/>
    <property type="project" value="TreeGrafter"/>
</dbReference>
<feature type="domain" description="Ap4A phosphorylase 1/2 N-terminal" evidence="3">
    <location>
        <begin position="94"/>
        <end position="220"/>
    </location>
</feature>
<dbReference type="InterPro" id="IPR045759">
    <property type="entry name" value="Ap4A_phos1/2_N"/>
</dbReference>
<dbReference type="Proteomes" id="UP000053664">
    <property type="component" value="Unassembled WGS sequence"/>
</dbReference>
<dbReference type="InterPro" id="IPR019200">
    <property type="entry name" value="ATP_adenylylTrfase_C"/>
</dbReference>
<dbReference type="InterPro" id="IPR036265">
    <property type="entry name" value="HIT-like_sf"/>
</dbReference>
<evidence type="ECO:0000313" key="5">
    <source>
        <dbReference type="Proteomes" id="UP000053664"/>
    </source>
</evidence>
<dbReference type="RefSeq" id="XP_007881280.1">
    <property type="nucleotide sequence ID" value="XM_007883089.1"/>
</dbReference>
<name>A0A061H362_9BASI</name>
<dbReference type="HOGENOM" id="CLU_049915_1_1_1"/>
<reference evidence="4 5" key="1">
    <citation type="journal article" date="2013" name="Plant Cell">
        <title>The transition from a phytopathogenic smut ancestor to an anamorphic biocontrol agent deciphered by comparative whole-genome analysis.</title>
        <authorList>
            <person name="Lefebvre F."/>
            <person name="Joly D.L."/>
            <person name="Labbe C."/>
            <person name="Teichmann B."/>
            <person name="Linning R."/>
            <person name="Belzile F."/>
            <person name="Bakkeren G."/>
            <person name="Belanger R.R."/>
        </authorList>
    </citation>
    <scope>NUCLEOTIDE SEQUENCE [LARGE SCALE GENOMIC DNA]</scope>
    <source>
        <strain evidence="4 5">PF-1</strain>
    </source>
</reference>
<proteinExistence type="predicted"/>
<dbReference type="GO" id="GO:0009164">
    <property type="term" value="P:nucleoside catabolic process"/>
    <property type="evidence" value="ECO:0007669"/>
    <property type="project" value="TreeGrafter"/>
</dbReference>
<dbReference type="EMBL" id="KE361642">
    <property type="protein sequence ID" value="EPQ26918.1"/>
    <property type="molecule type" value="Genomic_DNA"/>
</dbReference>
<dbReference type="Pfam" id="PF19327">
    <property type="entry name" value="Ap4A_phos_N"/>
    <property type="match status" value="1"/>
</dbReference>
<dbReference type="GO" id="GO:0003877">
    <property type="term" value="F:ATP:ADP adenylyltransferase activity"/>
    <property type="evidence" value="ECO:0007669"/>
    <property type="project" value="InterPro"/>
</dbReference>
<dbReference type="OrthoDB" id="10267950at2759"/>
<dbReference type="KEGG" id="pfp:PFL1_05553"/>